<dbReference type="GO" id="GO:0016491">
    <property type="term" value="F:oxidoreductase activity"/>
    <property type="evidence" value="ECO:0007669"/>
    <property type="project" value="UniProtKB-KW"/>
</dbReference>
<dbReference type="InterPro" id="IPR020904">
    <property type="entry name" value="Sc_DH/Rdtase_CS"/>
</dbReference>
<keyword evidence="3" id="KW-0521">NADP</keyword>
<evidence type="ECO:0000256" key="2">
    <source>
        <dbReference type="ARBA" id="ARBA00022490"/>
    </source>
</evidence>
<evidence type="ECO:0000256" key="1">
    <source>
        <dbReference type="ARBA" id="ARBA00004496"/>
    </source>
</evidence>
<dbReference type="Pfam" id="PF00106">
    <property type="entry name" value="adh_short"/>
    <property type="match status" value="1"/>
</dbReference>
<dbReference type="SUPFAM" id="SSF51735">
    <property type="entry name" value="NAD(P)-binding Rossmann-fold domains"/>
    <property type="match status" value="1"/>
</dbReference>
<keyword evidence="6" id="KW-1185">Reference proteome</keyword>
<protein>
    <recommendedName>
        <fullName evidence="7">Sepiapterin reductase</fullName>
    </recommendedName>
</protein>
<accession>A0ABD3Q937</accession>
<dbReference type="AlphaFoldDB" id="A0ABD3Q937"/>
<sequence>MNASNNVKWVVITGGSSGIGAALLRRLVRCEPTLNCLAVGRRLEKLELTCKQAFVGAEVKMSPDRLKIVAADISTSEGISSVVSSLPPGAPVKYLIHNAGVLGPIAPLVDIDRESWRQVVATNLEAPLFLTQALMPNLKQCVADGEKARVLHVSSGAAMNSYEGWGPYCITKAGLNMMYRCLSTELYHRGILVGSVRPGVVDTPMQDIVRGYDGPIENFPSLRKFRELHDCGKLESPDTVATYLHWLLSELSDEEFSSEEKDIRNSRGDSRWERFLAERKDF</sequence>
<dbReference type="InterPro" id="IPR051721">
    <property type="entry name" value="Biopterin_syn/organic_redct"/>
</dbReference>
<comment type="subcellular location">
    <subcellularLocation>
        <location evidence="1">Cytoplasm</location>
    </subcellularLocation>
</comment>
<keyword evidence="2" id="KW-0963">Cytoplasm</keyword>
<gene>
    <name evidence="5" type="ORF">HJC23_004233</name>
</gene>
<dbReference type="GO" id="GO:0005737">
    <property type="term" value="C:cytoplasm"/>
    <property type="evidence" value="ECO:0007669"/>
    <property type="project" value="UniProtKB-SubCell"/>
</dbReference>
<evidence type="ECO:0000313" key="5">
    <source>
        <dbReference type="EMBL" id="KAL3796436.1"/>
    </source>
</evidence>
<dbReference type="Gene3D" id="3.40.50.720">
    <property type="entry name" value="NAD(P)-binding Rossmann-like Domain"/>
    <property type="match status" value="1"/>
</dbReference>
<dbReference type="PROSITE" id="PS00061">
    <property type="entry name" value="ADH_SHORT"/>
    <property type="match status" value="1"/>
</dbReference>
<evidence type="ECO:0000313" key="6">
    <source>
        <dbReference type="Proteomes" id="UP001516023"/>
    </source>
</evidence>
<reference evidence="5 6" key="1">
    <citation type="journal article" date="2020" name="G3 (Bethesda)">
        <title>Improved Reference Genome for Cyclotella cryptica CCMP332, a Model for Cell Wall Morphogenesis, Salinity Adaptation, and Lipid Production in Diatoms (Bacillariophyta).</title>
        <authorList>
            <person name="Roberts W.R."/>
            <person name="Downey K.M."/>
            <person name="Ruck E.C."/>
            <person name="Traller J.C."/>
            <person name="Alverson A.J."/>
        </authorList>
    </citation>
    <scope>NUCLEOTIDE SEQUENCE [LARGE SCALE GENOMIC DNA]</scope>
    <source>
        <strain evidence="5 6">CCMP332</strain>
    </source>
</reference>
<evidence type="ECO:0000256" key="4">
    <source>
        <dbReference type="ARBA" id="ARBA00023002"/>
    </source>
</evidence>
<dbReference type="InterPro" id="IPR002347">
    <property type="entry name" value="SDR_fam"/>
</dbReference>
<organism evidence="5 6">
    <name type="scientific">Cyclotella cryptica</name>
    <dbReference type="NCBI Taxonomy" id="29204"/>
    <lineage>
        <taxon>Eukaryota</taxon>
        <taxon>Sar</taxon>
        <taxon>Stramenopiles</taxon>
        <taxon>Ochrophyta</taxon>
        <taxon>Bacillariophyta</taxon>
        <taxon>Coscinodiscophyceae</taxon>
        <taxon>Thalassiosirophycidae</taxon>
        <taxon>Stephanodiscales</taxon>
        <taxon>Stephanodiscaceae</taxon>
        <taxon>Cyclotella</taxon>
    </lineage>
</organism>
<proteinExistence type="predicted"/>
<evidence type="ECO:0008006" key="7">
    <source>
        <dbReference type="Google" id="ProtNLM"/>
    </source>
</evidence>
<dbReference type="PANTHER" id="PTHR44085">
    <property type="entry name" value="SEPIAPTERIN REDUCTASE"/>
    <property type="match status" value="1"/>
</dbReference>
<evidence type="ECO:0000256" key="3">
    <source>
        <dbReference type="ARBA" id="ARBA00022857"/>
    </source>
</evidence>
<dbReference type="InterPro" id="IPR036291">
    <property type="entry name" value="NAD(P)-bd_dom_sf"/>
</dbReference>
<dbReference type="EMBL" id="JABMIG020000063">
    <property type="protein sequence ID" value="KAL3796436.1"/>
    <property type="molecule type" value="Genomic_DNA"/>
</dbReference>
<comment type="caution">
    <text evidence="5">The sequence shown here is derived from an EMBL/GenBank/DDBJ whole genome shotgun (WGS) entry which is preliminary data.</text>
</comment>
<dbReference type="Proteomes" id="UP001516023">
    <property type="component" value="Unassembled WGS sequence"/>
</dbReference>
<name>A0ABD3Q937_9STRA</name>
<dbReference type="PANTHER" id="PTHR44085:SF2">
    <property type="entry name" value="SEPIAPTERIN REDUCTASE"/>
    <property type="match status" value="1"/>
</dbReference>
<dbReference type="PRINTS" id="PR00081">
    <property type="entry name" value="GDHRDH"/>
</dbReference>
<keyword evidence="4" id="KW-0560">Oxidoreductase</keyword>